<feature type="domain" description="Response regulatory" evidence="2">
    <location>
        <begin position="24"/>
        <end position="138"/>
    </location>
</feature>
<dbReference type="Gene3D" id="3.30.70.270">
    <property type="match status" value="1"/>
</dbReference>
<dbReference type="Pfam" id="PF00989">
    <property type="entry name" value="PAS"/>
    <property type="match status" value="1"/>
</dbReference>
<dbReference type="PANTHER" id="PTHR44757">
    <property type="entry name" value="DIGUANYLATE CYCLASE DGCP"/>
    <property type="match status" value="1"/>
</dbReference>
<dbReference type="SMART" id="SM00267">
    <property type="entry name" value="GGDEF"/>
    <property type="match status" value="1"/>
</dbReference>
<dbReference type="Gene3D" id="3.40.50.2300">
    <property type="match status" value="1"/>
</dbReference>
<dbReference type="InterPro" id="IPR000014">
    <property type="entry name" value="PAS"/>
</dbReference>
<dbReference type="Pfam" id="PF00072">
    <property type="entry name" value="Response_reg"/>
    <property type="match status" value="1"/>
</dbReference>
<dbReference type="EMBL" id="CP098242">
    <property type="protein sequence ID" value="WAW09461.1"/>
    <property type="molecule type" value="Genomic_DNA"/>
</dbReference>
<dbReference type="InterPro" id="IPR011006">
    <property type="entry name" value="CheY-like_superfamily"/>
</dbReference>
<evidence type="ECO:0000259" key="5">
    <source>
        <dbReference type="PROSITE" id="PS50887"/>
    </source>
</evidence>
<evidence type="ECO:0000256" key="1">
    <source>
        <dbReference type="PROSITE-ProRule" id="PRU00169"/>
    </source>
</evidence>
<feature type="domain" description="GGDEF" evidence="5">
    <location>
        <begin position="319"/>
        <end position="453"/>
    </location>
</feature>
<feature type="domain" description="PAS" evidence="3">
    <location>
        <begin position="157"/>
        <end position="227"/>
    </location>
</feature>
<dbReference type="SUPFAM" id="SSF55073">
    <property type="entry name" value="Nucleotide cyclase"/>
    <property type="match status" value="1"/>
</dbReference>
<dbReference type="Proteomes" id="UP001156215">
    <property type="component" value="Chromosome"/>
</dbReference>
<accession>A0A9E9LWA8</accession>
<dbReference type="KEGG" id="ovb:NB640_09430"/>
<dbReference type="SMART" id="SM00091">
    <property type="entry name" value="PAS"/>
    <property type="match status" value="1"/>
</dbReference>
<dbReference type="InterPro" id="IPR001789">
    <property type="entry name" value="Sig_transdc_resp-reg_receiver"/>
</dbReference>
<dbReference type="NCBIfam" id="TIGR00254">
    <property type="entry name" value="GGDEF"/>
    <property type="match status" value="1"/>
</dbReference>
<dbReference type="SUPFAM" id="SSF141868">
    <property type="entry name" value="EAL domain-like"/>
    <property type="match status" value="1"/>
</dbReference>
<dbReference type="SUPFAM" id="SSF55785">
    <property type="entry name" value="PYP-like sensor domain (PAS domain)"/>
    <property type="match status" value="1"/>
</dbReference>
<reference evidence="6" key="1">
    <citation type="journal article" date="2022" name="Front. Microbiol.">
        <title>New perspectives on an old grouping: The genomic and phenotypic variability of Oxalobacter formigenes and the implications for calcium oxalate stone prevention.</title>
        <authorList>
            <person name="Chmiel J.A."/>
            <person name="Carr C."/>
            <person name="Stuivenberg G.A."/>
            <person name="Venema R."/>
            <person name="Chanyi R.M."/>
            <person name="Al K.F."/>
            <person name="Giguere D."/>
            <person name="Say H."/>
            <person name="Akouris P.P."/>
            <person name="Dominguez Romero S.A."/>
            <person name="Kwong A."/>
            <person name="Tai V."/>
            <person name="Koval S.F."/>
            <person name="Razvi H."/>
            <person name="Bjazevic J."/>
            <person name="Burton J.P."/>
        </authorList>
    </citation>
    <scope>NUCLEOTIDE SEQUENCE</scope>
    <source>
        <strain evidence="6">WoOx3</strain>
    </source>
</reference>
<sequence>MTSEASPPITVLSSLAQNNLTTPHILVVDNQIHALKDLIFLLGDYDIRLFKAQDGKTALHTLRTETIDLLLLEISLPDMSGLDVMDFIKKQGYDTHTIVLSESTDINAPIEALKRGAFSYLRKPSSTEELLSSIKNVLDARALESRHQQMAWQLECSEKMYRNLVDNAPDIIFTISHDGTITYINQRVTTILGYPPSELIGKPYSTLISNDDLNRAQALFSSKYKSTRHIELSLKSEAEKESYPFSLTIMNMTFNPANPDSMEKTGSAYIIARDLSEKKRAAEIISYHKNYDLLTGLPNRTLLTQQIDTELQRLREANGGMTILFVDLDRFKLINDTMGHLSGDLLLQQAGMRLKELVRTGDIVSRLGSDEFLIALPGLKDAGRIQTIATQCLDTIQQPFSLDNEENVQITASIGIATYPEHGLSAVELIANADIAMYQVKIKSKNDFCFYEDSMIRSSHAKISLEQEMRRALDRNQLEMYYQPQVDIATGEIIGAEALMRWNHPERGLLSAGEFLPYAEEIGLIAPYTDWMLGSVCRDILAARVAGCKLVPVSVNMSPQYLDREDCIDKMKDVFSHYRIQDGMIGVEITENISIRNPHQAIELLGRLNHLGVDIAIDDFGIGYSSLAYLRKFPIQTIKIDRSFVSEIHHDMSEFPVILAIISIAKGLGMKLIAEGVETEIQAAYLKNWGCHIMQGHLYHRPMPIQNIISILAGESVQQSG</sequence>
<protein>
    <submittedName>
        <fullName evidence="6">EAL domain-containing protein</fullName>
    </submittedName>
</protein>
<evidence type="ECO:0000259" key="2">
    <source>
        <dbReference type="PROSITE" id="PS50110"/>
    </source>
</evidence>
<dbReference type="InterPro" id="IPR043128">
    <property type="entry name" value="Rev_trsase/Diguanyl_cyclase"/>
</dbReference>
<evidence type="ECO:0000259" key="3">
    <source>
        <dbReference type="PROSITE" id="PS50112"/>
    </source>
</evidence>
<dbReference type="PROSITE" id="PS50110">
    <property type="entry name" value="RESPONSE_REGULATORY"/>
    <property type="match status" value="1"/>
</dbReference>
<proteinExistence type="predicted"/>
<dbReference type="CDD" id="cd01949">
    <property type="entry name" value="GGDEF"/>
    <property type="match status" value="1"/>
</dbReference>
<dbReference type="RefSeq" id="WP_269308458.1">
    <property type="nucleotide sequence ID" value="NZ_CP098242.1"/>
</dbReference>
<comment type="caution">
    <text evidence="1">Lacks conserved residue(s) required for the propagation of feature annotation.</text>
</comment>
<dbReference type="Gene3D" id="3.20.20.450">
    <property type="entry name" value="EAL domain"/>
    <property type="match status" value="1"/>
</dbReference>
<dbReference type="NCBIfam" id="TIGR00229">
    <property type="entry name" value="sensory_box"/>
    <property type="match status" value="1"/>
</dbReference>
<dbReference type="PROSITE" id="PS50887">
    <property type="entry name" value="GGDEF"/>
    <property type="match status" value="1"/>
</dbReference>
<dbReference type="SMART" id="SM00052">
    <property type="entry name" value="EAL"/>
    <property type="match status" value="1"/>
</dbReference>
<dbReference type="Gene3D" id="3.30.450.20">
    <property type="entry name" value="PAS domain"/>
    <property type="match status" value="1"/>
</dbReference>
<evidence type="ECO:0000313" key="6">
    <source>
        <dbReference type="EMBL" id="WAW09461.1"/>
    </source>
</evidence>
<dbReference type="InterPro" id="IPR001633">
    <property type="entry name" value="EAL_dom"/>
</dbReference>
<keyword evidence="7" id="KW-1185">Reference proteome</keyword>
<name>A0A9E9LWA8_9BURK</name>
<dbReference type="PROSITE" id="PS50112">
    <property type="entry name" value="PAS"/>
    <property type="match status" value="1"/>
</dbReference>
<dbReference type="GO" id="GO:0006355">
    <property type="term" value="P:regulation of DNA-templated transcription"/>
    <property type="evidence" value="ECO:0007669"/>
    <property type="project" value="InterPro"/>
</dbReference>
<dbReference type="AlphaFoldDB" id="A0A9E9LWA8"/>
<evidence type="ECO:0000259" key="4">
    <source>
        <dbReference type="PROSITE" id="PS50883"/>
    </source>
</evidence>
<evidence type="ECO:0000313" key="7">
    <source>
        <dbReference type="Proteomes" id="UP001156215"/>
    </source>
</evidence>
<dbReference type="PANTHER" id="PTHR44757:SF2">
    <property type="entry name" value="BIOFILM ARCHITECTURE MAINTENANCE PROTEIN MBAA"/>
    <property type="match status" value="1"/>
</dbReference>
<feature type="domain" description="EAL" evidence="4">
    <location>
        <begin position="462"/>
        <end position="716"/>
    </location>
</feature>
<dbReference type="PROSITE" id="PS50883">
    <property type="entry name" value="EAL"/>
    <property type="match status" value="1"/>
</dbReference>
<gene>
    <name evidence="6" type="ORF">NB640_09430</name>
</gene>
<dbReference type="SMART" id="SM00448">
    <property type="entry name" value="REC"/>
    <property type="match status" value="1"/>
</dbReference>
<dbReference type="InterPro" id="IPR035965">
    <property type="entry name" value="PAS-like_dom_sf"/>
</dbReference>
<organism evidence="6 7">
    <name type="scientific">Oxalobacter vibrioformis</name>
    <dbReference type="NCBI Taxonomy" id="933080"/>
    <lineage>
        <taxon>Bacteria</taxon>
        <taxon>Pseudomonadati</taxon>
        <taxon>Pseudomonadota</taxon>
        <taxon>Betaproteobacteria</taxon>
        <taxon>Burkholderiales</taxon>
        <taxon>Oxalobacteraceae</taxon>
        <taxon>Oxalobacter</taxon>
    </lineage>
</organism>
<dbReference type="Pfam" id="PF00990">
    <property type="entry name" value="GGDEF"/>
    <property type="match status" value="1"/>
</dbReference>
<dbReference type="Pfam" id="PF00563">
    <property type="entry name" value="EAL"/>
    <property type="match status" value="1"/>
</dbReference>
<dbReference type="CDD" id="cd00156">
    <property type="entry name" value="REC"/>
    <property type="match status" value="1"/>
</dbReference>
<dbReference type="SUPFAM" id="SSF52172">
    <property type="entry name" value="CheY-like"/>
    <property type="match status" value="1"/>
</dbReference>
<dbReference type="InterPro" id="IPR029787">
    <property type="entry name" value="Nucleotide_cyclase"/>
</dbReference>
<dbReference type="InterPro" id="IPR052155">
    <property type="entry name" value="Biofilm_reg_signaling"/>
</dbReference>
<dbReference type="CDD" id="cd00130">
    <property type="entry name" value="PAS"/>
    <property type="match status" value="1"/>
</dbReference>
<dbReference type="GO" id="GO:0000160">
    <property type="term" value="P:phosphorelay signal transduction system"/>
    <property type="evidence" value="ECO:0007669"/>
    <property type="project" value="InterPro"/>
</dbReference>
<dbReference type="CDD" id="cd01948">
    <property type="entry name" value="EAL"/>
    <property type="match status" value="1"/>
</dbReference>
<dbReference type="InterPro" id="IPR035919">
    <property type="entry name" value="EAL_sf"/>
</dbReference>
<dbReference type="InterPro" id="IPR013767">
    <property type="entry name" value="PAS_fold"/>
</dbReference>
<dbReference type="InterPro" id="IPR000160">
    <property type="entry name" value="GGDEF_dom"/>
</dbReference>